<reference evidence="3 4" key="1">
    <citation type="submission" date="2014-02" db="EMBL/GenBank/DDBJ databases">
        <authorList>
            <person name="Sears C."/>
            <person name="Carroll K."/>
            <person name="Sack B.R."/>
            <person name="Qadri F."/>
            <person name="Myers L.L."/>
            <person name="Chung G.-T."/>
            <person name="Escheverria P."/>
            <person name="Fraser C.M."/>
            <person name="Sadzewicz L."/>
            <person name="Shefchek K.A."/>
            <person name="Tallon L."/>
            <person name="Das S.P."/>
            <person name="Daugherty S."/>
            <person name="Mongodin E.F."/>
        </authorList>
    </citation>
    <scope>NUCLEOTIDE SEQUENCE [LARGE SCALE GENOMIC DNA]</scope>
    <source>
        <strain evidence="4">3998T(B)3</strain>
    </source>
</reference>
<comment type="caution">
    <text evidence="3">The sequence shown here is derived from an EMBL/GenBank/DDBJ whole genome shotgun (WGS) entry which is preliminary data.</text>
</comment>
<organism evidence="3 4">
    <name type="scientific">Bacteroides fragilis str. 3998T(B)3</name>
    <dbReference type="NCBI Taxonomy" id="1339316"/>
    <lineage>
        <taxon>Bacteria</taxon>
        <taxon>Pseudomonadati</taxon>
        <taxon>Bacteroidota</taxon>
        <taxon>Bacteroidia</taxon>
        <taxon>Bacteroidales</taxon>
        <taxon>Bacteroidaceae</taxon>
        <taxon>Bacteroides</taxon>
    </lineage>
</organism>
<evidence type="ECO:0000259" key="2">
    <source>
        <dbReference type="Pfam" id="PF02514"/>
    </source>
</evidence>
<sequence length="1312" mass="148077">MKVLTLFRHKRTLYIAGSVLLLAIAFTIGYRYWMAPTRILIVNPLPAQAADIVLNNDSRNIEVTCIQTENLESFKGYDAVVLYGRSLNLNDRQMKEAERAASAGIPLFTISLRNFNTIINRNITPEQEAMLMQYFGDACRQNYRNGLRYLRHIATPTRWNIETFDAPLRLPNNLFYHQEYGKYFETQKALEQYLRQKGIFHENGPKIAFISGVSFPMEGNRAHVDTLISKMTQAGFNVYPIAGKEKREEMLRSLHPDALVYLPMGRLGDDSLINWLHTENIPIFNPFPLIQSWEEWLDPMKPVSGGTLTARVLVPEIDGGMTPLLIATQNLHKSGYYLHEPEMERVDNFISHVHKYLDLRTKPNSDKRIAICYFKTPGKDALLASGMEVIPSLYNFLKRLRTEGYDVSGLPATVEEFGKQIYRDGAVMGSYATGAQEKFLQTAHPVWLTKTQYEKWVHEAIEPDKYKEVTERYGDAPGHLLTGTNPQGEAQLAIACLRFGNILLFPQPRPALGDDDFKLVHGMPVAPPHSYLAPYLYVQKGFQADALIHFGTHGNLEYTPGKNVALSHNDWADALVGDLPHFYYYTTGNVGEGIIAKRRTHAVLVTHLTPPYVESGMRQRYTSLLEDIHKILSEDTEKNRTLGIRIKKEVIKLGLHRDLKLDSVSSRPYTAEELERIDLFAEEIANEKTIGAYYTLGETYSARDLLTTTLAVSADPLAYQMAKRDRDKGKITTEQLQDFGYITHHYLPIAKQRLIPLLQNPPKDTTGIAPELQEALRYHALLVSSTGNELNAMLRGLKGGTVFPAPGGDPVLNPNVLPTGRNMYSINVETTPGILSWEEGKRLAEATLKAYRENHNGEYPRKVSYSFWAGEFITTEGATLAQVFWMLGVEPVRDKMGRVVDLRLVPSSELGRPRVNVVVQVSGQLRDIAGSRLTMLTDAVRLASAADDKAYPNYVSSGTRLQEKLLVEKGVSPKRAREMSVMRVFGPVNSGYSTGMMAYTEKSDRWDHESELVDGYLNNMGAAYGDEENWGGMQKDLFASALSETDVVIQPRQSNTWGPLSLDHVYEFMGGLSLTVKTLTGKEPDALMADYRNRNNKRMQNINEAIAVEARATVLNPTFVKERMKGGATTAQMFGEIFRNIFGWHATRPSAMDKEIFNDLYKMYIVDENHLGIRDYFQRINPASYQAMTSVMLESARKGYWKASDEQLKITARLHAQITREAGAACTEFVCDNRKLQQFVEGHLDNNDSESYRLVMQEVHQAGNEKGKDIVLKEEKLTKTENRKKNVVNGILTGVIVLLVFGGVIYLLKRKK</sequence>
<dbReference type="RefSeq" id="WP_008768921.1">
    <property type="nucleotide sequence ID" value="NZ_JGDB01000185.1"/>
</dbReference>
<evidence type="ECO:0000313" key="4">
    <source>
        <dbReference type="Proteomes" id="UP000020773"/>
    </source>
</evidence>
<feature type="transmembrane region" description="Helical" evidence="1">
    <location>
        <begin position="1287"/>
        <end position="1308"/>
    </location>
</feature>
<dbReference type="EMBL" id="JGDB01000185">
    <property type="protein sequence ID" value="EXY90285.1"/>
    <property type="molecule type" value="Genomic_DNA"/>
</dbReference>
<dbReference type="CDD" id="cd10150">
    <property type="entry name" value="CobN_like"/>
    <property type="match status" value="1"/>
</dbReference>
<keyword evidence="1" id="KW-1133">Transmembrane helix</keyword>
<feature type="domain" description="CobN/magnesium chelatase" evidence="2">
    <location>
        <begin position="133"/>
        <end position="1208"/>
    </location>
</feature>
<dbReference type="PANTHER" id="PTHR44119">
    <property type="entry name" value="MAGNESIUM-CHELATASE SUBUNIT CHLH, CHLOROPLASTIC"/>
    <property type="match status" value="1"/>
</dbReference>
<dbReference type="Pfam" id="PF02514">
    <property type="entry name" value="CobN-Mg_chel"/>
    <property type="match status" value="1"/>
</dbReference>
<dbReference type="PATRIC" id="fig|1339316.3.peg.2860"/>
<protein>
    <submittedName>
        <fullName evidence="3">CobN/Magnesium Chelatase family protein</fullName>
    </submittedName>
</protein>
<proteinExistence type="predicted"/>
<dbReference type="Proteomes" id="UP000020773">
    <property type="component" value="Unassembled WGS sequence"/>
</dbReference>
<dbReference type="PANTHER" id="PTHR44119:SF1">
    <property type="entry name" value="MAGNESIUM-CHELATASE SUBUNIT CHLH, CHLOROPLASTIC"/>
    <property type="match status" value="1"/>
</dbReference>
<feature type="transmembrane region" description="Helical" evidence="1">
    <location>
        <begin position="12"/>
        <end position="33"/>
    </location>
</feature>
<dbReference type="InterPro" id="IPR003672">
    <property type="entry name" value="CobN/Mg_chltase"/>
</dbReference>
<gene>
    <name evidence="3" type="ORF">M125_3000</name>
</gene>
<name>A0A015XC88_BACFG</name>
<evidence type="ECO:0000313" key="3">
    <source>
        <dbReference type="EMBL" id="EXY90285.1"/>
    </source>
</evidence>
<keyword evidence="1" id="KW-0812">Transmembrane</keyword>
<keyword evidence="1" id="KW-0472">Membrane</keyword>
<evidence type="ECO:0000256" key="1">
    <source>
        <dbReference type="SAM" id="Phobius"/>
    </source>
</evidence>
<accession>A0A015XC88</accession>